<dbReference type="EMBL" id="MN739263">
    <property type="protein sequence ID" value="QHS96130.1"/>
    <property type="molecule type" value="Genomic_DNA"/>
</dbReference>
<name>A0A6C0BVK3_9ZZZZ</name>
<sequence>MVRVAICYWGMTRSTRLVHHAHKNQIFDIFKNNQVDYDVYIHTWKSAQNMIWGVDWNSTRNIPNDYNEYKLLNPTHYEFDDQEKFLKTVYFSDYFKKELYDTYGDHPDYEWRPELIRNMICALESQKRVTQMCVDSQKKYDFMLYVRPDVDIYTPFLLEWFDLVKPGEIALTNESYRHFEGYNDKFALMRFDDCKLYADRLDGLKSYRDTKGRIVAEKYLKYVIEKNFSNVHFVNMSVRLIRPQ</sequence>
<accession>A0A6C0BVK3</accession>
<evidence type="ECO:0000313" key="1">
    <source>
        <dbReference type="EMBL" id="QHS96130.1"/>
    </source>
</evidence>
<protein>
    <submittedName>
        <fullName evidence="1">Uncharacterized protein</fullName>
    </submittedName>
</protein>
<dbReference type="AlphaFoldDB" id="A0A6C0BVK3"/>
<organism evidence="1">
    <name type="scientific">viral metagenome</name>
    <dbReference type="NCBI Taxonomy" id="1070528"/>
    <lineage>
        <taxon>unclassified sequences</taxon>
        <taxon>metagenomes</taxon>
        <taxon>organismal metagenomes</taxon>
    </lineage>
</organism>
<reference evidence="1" key="1">
    <citation type="journal article" date="2020" name="Nature">
        <title>Giant virus diversity and host interactions through global metagenomics.</title>
        <authorList>
            <person name="Schulz F."/>
            <person name="Roux S."/>
            <person name="Paez-Espino D."/>
            <person name="Jungbluth S."/>
            <person name="Walsh D.A."/>
            <person name="Denef V.J."/>
            <person name="McMahon K.D."/>
            <person name="Konstantinidis K.T."/>
            <person name="Eloe-Fadrosh E.A."/>
            <person name="Kyrpides N.C."/>
            <person name="Woyke T."/>
        </authorList>
    </citation>
    <scope>NUCLEOTIDE SEQUENCE</scope>
    <source>
        <strain evidence="1">GVMAG-M-3300019093-7</strain>
    </source>
</reference>
<proteinExistence type="predicted"/>